<evidence type="ECO:0000313" key="4">
    <source>
        <dbReference type="EnsemblPlants" id="PAC:32960152.CDS.1"/>
    </source>
</evidence>
<dbReference type="Proteomes" id="UP000006727">
    <property type="component" value="Chromosome 14"/>
</dbReference>
<keyword evidence="5" id="KW-1185">Reference proteome</keyword>
<evidence type="ECO:0000313" key="2">
    <source>
        <dbReference type="EMBL" id="PNR40428.1"/>
    </source>
</evidence>
<dbReference type="EnsemblPlants" id="Pp3c14_310V3.1">
    <property type="protein sequence ID" value="PAC:32960152.CDS.1"/>
    <property type="gene ID" value="Pp3c14_310"/>
</dbReference>
<dbReference type="EnsemblPlants" id="Pp3c14_310V3.2">
    <property type="protein sequence ID" value="PAC:32960153.CDS.1"/>
    <property type="gene ID" value="Pp3c14_310"/>
</dbReference>
<reference evidence="3 5" key="1">
    <citation type="journal article" date="2008" name="Science">
        <title>The Physcomitrella genome reveals evolutionary insights into the conquest of land by plants.</title>
        <authorList>
            <person name="Rensing S."/>
            <person name="Lang D."/>
            <person name="Zimmer A."/>
            <person name="Terry A."/>
            <person name="Salamov A."/>
            <person name="Shapiro H."/>
            <person name="Nishiyama T."/>
            <person name="Perroud P.-F."/>
            <person name="Lindquist E."/>
            <person name="Kamisugi Y."/>
            <person name="Tanahashi T."/>
            <person name="Sakakibara K."/>
            <person name="Fujita T."/>
            <person name="Oishi K."/>
            <person name="Shin-I T."/>
            <person name="Kuroki Y."/>
            <person name="Toyoda A."/>
            <person name="Suzuki Y."/>
            <person name="Hashimoto A."/>
            <person name="Yamaguchi K."/>
            <person name="Sugano A."/>
            <person name="Kohara Y."/>
            <person name="Fujiyama A."/>
            <person name="Anterola A."/>
            <person name="Aoki S."/>
            <person name="Ashton N."/>
            <person name="Barbazuk W.B."/>
            <person name="Barker E."/>
            <person name="Bennetzen J."/>
            <person name="Bezanilla M."/>
            <person name="Blankenship R."/>
            <person name="Cho S.H."/>
            <person name="Dutcher S."/>
            <person name="Estelle M."/>
            <person name="Fawcett J.A."/>
            <person name="Gundlach H."/>
            <person name="Hanada K."/>
            <person name="Heyl A."/>
            <person name="Hicks K.A."/>
            <person name="Hugh J."/>
            <person name="Lohr M."/>
            <person name="Mayer K."/>
            <person name="Melkozernov A."/>
            <person name="Murata T."/>
            <person name="Nelson D."/>
            <person name="Pils B."/>
            <person name="Prigge M."/>
            <person name="Reiss B."/>
            <person name="Renner T."/>
            <person name="Rombauts S."/>
            <person name="Rushton P."/>
            <person name="Sanderfoot A."/>
            <person name="Schween G."/>
            <person name="Shiu S.-H."/>
            <person name="Stueber K."/>
            <person name="Theodoulou F.L."/>
            <person name="Tu H."/>
            <person name="Van de Peer Y."/>
            <person name="Verrier P.J."/>
            <person name="Waters E."/>
            <person name="Wood A."/>
            <person name="Yang L."/>
            <person name="Cove D."/>
            <person name="Cuming A."/>
            <person name="Hasebe M."/>
            <person name="Lucas S."/>
            <person name="Mishler D.B."/>
            <person name="Reski R."/>
            <person name="Grigoriev I."/>
            <person name="Quatrano R.S."/>
            <person name="Boore J.L."/>
        </authorList>
    </citation>
    <scope>NUCLEOTIDE SEQUENCE [LARGE SCALE GENOMIC DNA]</scope>
    <source>
        <strain evidence="4 5">cv. Gransden 2004</strain>
    </source>
</reference>
<evidence type="ECO:0008006" key="6">
    <source>
        <dbReference type="Google" id="ProtNLM"/>
    </source>
</evidence>
<feature type="chain" id="PRO_5014294035" description="Secreted protein" evidence="1">
    <location>
        <begin position="25"/>
        <end position="67"/>
    </location>
</feature>
<evidence type="ECO:0000256" key="1">
    <source>
        <dbReference type="SAM" id="SignalP"/>
    </source>
</evidence>
<dbReference type="InParanoid" id="A0A2K1JFX0"/>
<evidence type="ECO:0000313" key="3">
    <source>
        <dbReference type="EMBL" id="PNR40432.1"/>
    </source>
</evidence>
<reference evidence="3 5" key="2">
    <citation type="journal article" date="2018" name="Plant J.">
        <title>The Physcomitrella patens chromosome-scale assembly reveals moss genome structure and evolution.</title>
        <authorList>
            <person name="Lang D."/>
            <person name="Ullrich K.K."/>
            <person name="Murat F."/>
            <person name="Fuchs J."/>
            <person name="Jenkins J."/>
            <person name="Haas F.B."/>
            <person name="Piednoel M."/>
            <person name="Gundlach H."/>
            <person name="Van Bel M."/>
            <person name="Meyberg R."/>
            <person name="Vives C."/>
            <person name="Morata J."/>
            <person name="Symeonidi A."/>
            <person name="Hiss M."/>
            <person name="Muchero W."/>
            <person name="Kamisugi Y."/>
            <person name="Saleh O."/>
            <person name="Blanc G."/>
            <person name="Decker E.L."/>
            <person name="van Gessel N."/>
            <person name="Grimwood J."/>
            <person name="Hayes R.D."/>
            <person name="Graham S.W."/>
            <person name="Gunter L.E."/>
            <person name="McDaniel S.F."/>
            <person name="Hoernstein S.N.W."/>
            <person name="Larsson A."/>
            <person name="Li F.W."/>
            <person name="Perroud P.F."/>
            <person name="Phillips J."/>
            <person name="Ranjan P."/>
            <person name="Rokshar D.S."/>
            <person name="Rothfels C.J."/>
            <person name="Schneider L."/>
            <person name="Shu S."/>
            <person name="Stevenson D.W."/>
            <person name="Thummler F."/>
            <person name="Tillich M."/>
            <person name="Villarreal Aguilar J.C."/>
            <person name="Widiez T."/>
            <person name="Wong G.K."/>
            <person name="Wymore A."/>
            <person name="Zhang Y."/>
            <person name="Zimmer A.D."/>
            <person name="Quatrano R.S."/>
            <person name="Mayer K.F.X."/>
            <person name="Goodstein D."/>
            <person name="Casacuberta J.M."/>
            <person name="Vandepoele K."/>
            <person name="Reski R."/>
            <person name="Cuming A.C."/>
            <person name="Tuskan G.A."/>
            <person name="Maumus F."/>
            <person name="Salse J."/>
            <person name="Schmutz J."/>
            <person name="Rensing S.A."/>
        </authorList>
    </citation>
    <scope>NUCLEOTIDE SEQUENCE [LARGE SCALE GENOMIC DNA]</scope>
    <source>
        <strain evidence="4 5">cv. Gransden 2004</strain>
    </source>
</reference>
<dbReference type="EnsemblPlants" id="Pp3c14_440V3.2">
    <property type="protein sequence ID" value="PAC:32962501.CDS.1"/>
    <property type="gene ID" value="Pp3c14_440"/>
</dbReference>
<name>A0A2K1JFX0_PHYPA</name>
<protein>
    <recommendedName>
        <fullName evidence="6">Secreted protein</fullName>
    </recommendedName>
</protein>
<dbReference type="Gramene" id="Pp3c14_310V3.2">
    <property type="protein sequence ID" value="PAC:32960153.CDS.1"/>
    <property type="gene ID" value="Pp3c14_310"/>
</dbReference>
<evidence type="ECO:0000313" key="5">
    <source>
        <dbReference type="Proteomes" id="UP000006727"/>
    </source>
</evidence>
<dbReference type="EMBL" id="ABEU02000014">
    <property type="protein sequence ID" value="PNR40432.1"/>
    <property type="molecule type" value="Genomic_DNA"/>
</dbReference>
<organism evidence="3">
    <name type="scientific">Physcomitrium patens</name>
    <name type="common">Spreading-leaved earth moss</name>
    <name type="synonym">Physcomitrella patens</name>
    <dbReference type="NCBI Taxonomy" id="3218"/>
    <lineage>
        <taxon>Eukaryota</taxon>
        <taxon>Viridiplantae</taxon>
        <taxon>Streptophyta</taxon>
        <taxon>Embryophyta</taxon>
        <taxon>Bryophyta</taxon>
        <taxon>Bryophytina</taxon>
        <taxon>Bryopsida</taxon>
        <taxon>Funariidae</taxon>
        <taxon>Funariales</taxon>
        <taxon>Funariaceae</taxon>
        <taxon>Physcomitrium</taxon>
    </lineage>
</organism>
<sequence length="67" mass="7537">MDLLCHRFGFKLLVVISLFCLSDQFLLVVPTCCSSCCFVPDSWFAYDSLPVEDCNLQQGQVHMSSKA</sequence>
<reference evidence="4" key="3">
    <citation type="submission" date="2020-12" db="UniProtKB">
        <authorList>
            <consortium name="EnsemblPlants"/>
        </authorList>
    </citation>
    <scope>IDENTIFICATION</scope>
</reference>
<dbReference type="EMBL" id="ABEU02000014">
    <property type="protein sequence ID" value="PNR40428.1"/>
    <property type="molecule type" value="Genomic_DNA"/>
</dbReference>
<dbReference type="Gramene" id="Pp3c14_440V3.2">
    <property type="protein sequence ID" value="PAC:32962501.CDS.1"/>
    <property type="gene ID" value="Pp3c14_440"/>
</dbReference>
<dbReference type="Gramene" id="Pp3c14_310V3.1">
    <property type="protein sequence ID" value="PAC:32960152.CDS.1"/>
    <property type="gene ID" value="Pp3c14_310"/>
</dbReference>
<dbReference type="Gramene" id="Pp3c14_440V3.1">
    <property type="protein sequence ID" value="PAC:32962500.CDS.1"/>
    <property type="gene ID" value="Pp3c14_440"/>
</dbReference>
<keyword evidence="1" id="KW-0732">Signal</keyword>
<dbReference type="EnsemblPlants" id="Pp3c14_440V3.1">
    <property type="protein sequence ID" value="PAC:32962500.CDS.1"/>
    <property type="gene ID" value="Pp3c14_440"/>
</dbReference>
<feature type="signal peptide" evidence="1">
    <location>
        <begin position="1"/>
        <end position="24"/>
    </location>
</feature>
<gene>
    <name evidence="2" type="ORF">PHYPA_017830</name>
    <name evidence="3" type="ORF">PHYPA_017834</name>
</gene>
<accession>A0A2K1JFX0</accession>
<proteinExistence type="predicted"/>
<dbReference type="AlphaFoldDB" id="A0A2K1JFX0"/>